<comment type="similarity">
    <text evidence="4">Belongs to the TonB-dependent receptor family.</text>
</comment>
<sequence length="1126" mass="126758">MQKVVQLLRFRRSVTRKTSSPAYILFILTFFFSFRASSQDFQNGKVSLDLKGSSLKEALAEIQKQSGVRFIYDQDINKYTALKITHSEKGMTVKKATELVLKGTNLQYVWEDGHVMISEKPAVRQPVPNAAAGQETGSVKGRIVDFETTVPLPGATVKLEGTGRGTISNEKGYYTLNGVRPGEYVLSVTYTGYSPFTELVRIKGNETFDVRMQVGSGSTLGEFVVSNAGRKVTNVTHTTEKALIAEIKNARSVVSGISSQQISMSADRNAAEVVQRISGITVMDDKFVVVRGMNQRYNLTYLNDNVAPSTEVYSRAFALDLIPSRIIDKILVYKSPSPENQADATGGVVKIYTKDAKNVKHFDIEFQTTYRPNTTFSPFLTYQGGKTDWLGFDDGTRRLPSVVPGYGDLKQAKLTPGQYANTFNNVLTFQSRLASPNIQLTANYYNSFKIAGKNLSILSSLSYKNDLLRSDVYQQNGIKEYAWGTTDKISNDNINTQTAQLNLLQNFTYRLGDSSSITFKNFLLQQGQKSAIVRISQPSWGFDASNGSYKKDNILSFSQRFLYAGNVGGTHVLKNKRHNLQWNAGYIFSKQETPDQKVIRLTVPSSELAVGDTSLQWRARGHIFHPDNPDEVPVKMGIISRMWIRNQEGVYNGSLDYTFKASPWLHFRAGTFHQWKERKLARRVYTVMEGDVTNPDNYYVYPGENWYVDPRLVRFREQDLDKVWSEEYFRDDYQGLRVYDRTSGSDVYTGTEQNNSGYVSFQFMPANRLFEVYGGLRFEYNRQKIAAAVPPERAGELNVPILIDNPTSNWLPSINASWRPGESFVMRAGYGKTLNRYEFREAAPYREVDFENNVTIGGNPSLKSATVDNYDLRLEYYPAKGSKGEAISVGVFYKKLLNPIERVNTSNRVISTIPSMGFQNATSATIQGLELEVRKKLDFIPGRFFRSFSTIGSVSIMRSNTRNDTTLGAVVVPTTSDRPLQGQAPYIVNAGLYYDNASTGTKVSAIYNISGTSIYAIGRAYSYNSFVAGGSEFRSSILQLQRHLLDLSFTQRIIRSLQLKFSIQNLLDEPVRFAEDYNYSNKYEPQNPHPDPNPEFGPGKHIEQGDNISREYKPGRLFIVTLSYSL</sequence>
<dbReference type="AlphaFoldDB" id="A0A3N4MDU9"/>
<protein>
    <submittedName>
        <fullName evidence="8">TonB-dependent receptor</fullName>
    </submittedName>
</protein>
<dbReference type="Gene3D" id="3.55.50.30">
    <property type="match status" value="1"/>
</dbReference>
<evidence type="ECO:0000313" key="8">
    <source>
        <dbReference type="EMBL" id="RPD42064.1"/>
    </source>
</evidence>
<reference evidence="9" key="1">
    <citation type="submission" date="2018-11" db="EMBL/GenBank/DDBJ databases">
        <title>Chitinophaga lutea sp.nov., isolate from arsenic contaminated soil.</title>
        <authorList>
            <person name="Zong Y."/>
        </authorList>
    </citation>
    <scope>NUCLEOTIDE SEQUENCE [LARGE SCALE GENOMIC DNA]</scope>
    <source>
        <strain evidence="9">YLT18</strain>
    </source>
</reference>
<dbReference type="InterPro" id="IPR008969">
    <property type="entry name" value="CarboxyPept-like_regulatory"/>
</dbReference>
<feature type="region of interest" description="Disordered" evidence="5">
    <location>
        <begin position="1080"/>
        <end position="1106"/>
    </location>
</feature>
<feature type="domain" description="TonB-dependent receptor plug" evidence="7">
    <location>
        <begin position="249"/>
        <end position="348"/>
    </location>
</feature>
<evidence type="ECO:0000256" key="2">
    <source>
        <dbReference type="ARBA" id="ARBA00023136"/>
    </source>
</evidence>
<keyword evidence="3" id="KW-0998">Cell outer membrane</keyword>
<dbReference type="SUPFAM" id="SSF49464">
    <property type="entry name" value="Carboxypeptidase regulatory domain-like"/>
    <property type="match status" value="1"/>
</dbReference>
<name>A0A3N4MDU9_9BACT</name>
<evidence type="ECO:0000313" key="9">
    <source>
        <dbReference type="Proteomes" id="UP000279089"/>
    </source>
</evidence>
<dbReference type="RefSeq" id="WP_120515039.1">
    <property type="nucleotide sequence ID" value="NZ_QXZY01000002.1"/>
</dbReference>
<proteinExistence type="inferred from homology"/>
<dbReference type="Gene3D" id="2.170.130.10">
    <property type="entry name" value="TonB-dependent receptor, plug domain"/>
    <property type="match status" value="1"/>
</dbReference>
<dbReference type="Pfam" id="PF00593">
    <property type="entry name" value="TonB_dep_Rec_b-barrel"/>
    <property type="match status" value="1"/>
</dbReference>
<dbReference type="OrthoDB" id="9768470at2"/>
<feature type="domain" description="TonB-dependent receptor-like beta-barrel" evidence="6">
    <location>
        <begin position="646"/>
        <end position="1066"/>
    </location>
</feature>
<evidence type="ECO:0000256" key="3">
    <source>
        <dbReference type="ARBA" id="ARBA00023237"/>
    </source>
</evidence>
<dbReference type="InterPro" id="IPR000531">
    <property type="entry name" value="Beta-barrel_TonB"/>
</dbReference>
<dbReference type="Pfam" id="PF13715">
    <property type="entry name" value="CarbopepD_reg_2"/>
    <property type="match status" value="1"/>
</dbReference>
<comment type="caution">
    <text evidence="8">The sequence shown here is derived from an EMBL/GenBank/DDBJ whole genome shotgun (WGS) entry which is preliminary data.</text>
</comment>
<keyword evidence="8" id="KW-0675">Receptor</keyword>
<dbReference type="Gene3D" id="2.60.40.1120">
    <property type="entry name" value="Carboxypeptidase-like, regulatory domain"/>
    <property type="match status" value="1"/>
</dbReference>
<dbReference type="GO" id="GO:0009279">
    <property type="term" value="C:cell outer membrane"/>
    <property type="evidence" value="ECO:0007669"/>
    <property type="project" value="UniProtKB-SubCell"/>
</dbReference>
<dbReference type="PANTHER" id="PTHR40980">
    <property type="entry name" value="PLUG DOMAIN-CONTAINING PROTEIN"/>
    <property type="match status" value="1"/>
</dbReference>
<dbReference type="Proteomes" id="UP000279089">
    <property type="component" value="Unassembled WGS sequence"/>
</dbReference>
<evidence type="ECO:0000259" key="7">
    <source>
        <dbReference type="Pfam" id="PF07715"/>
    </source>
</evidence>
<comment type="subcellular location">
    <subcellularLocation>
        <location evidence="1 4">Cell outer membrane</location>
    </subcellularLocation>
</comment>
<keyword evidence="4" id="KW-0798">TonB box</keyword>
<dbReference type="PANTHER" id="PTHR40980:SF4">
    <property type="entry name" value="TONB-DEPENDENT RECEPTOR-LIKE BETA-BARREL DOMAIN-CONTAINING PROTEIN"/>
    <property type="match status" value="1"/>
</dbReference>
<dbReference type="InterPro" id="IPR036942">
    <property type="entry name" value="Beta-barrel_TonB_sf"/>
</dbReference>
<keyword evidence="9" id="KW-1185">Reference proteome</keyword>
<dbReference type="EMBL" id="RMBX01000003">
    <property type="protein sequence ID" value="RPD42064.1"/>
    <property type="molecule type" value="Genomic_DNA"/>
</dbReference>
<evidence type="ECO:0000256" key="1">
    <source>
        <dbReference type="ARBA" id="ARBA00004442"/>
    </source>
</evidence>
<evidence type="ECO:0000259" key="6">
    <source>
        <dbReference type="Pfam" id="PF00593"/>
    </source>
</evidence>
<organism evidence="8 9">
    <name type="scientific">Chitinophaga barathri</name>
    <dbReference type="NCBI Taxonomy" id="1647451"/>
    <lineage>
        <taxon>Bacteria</taxon>
        <taxon>Pseudomonadati</taxon>
        <taxon>Bacteroidota</taxon>
        <taxon>Chitinophagia</taxon>
        <taxon>Chitinophagales</taxon>
        <taxon>Chitinophagaceae</taxon>
        <taxon>Chitinophaga</taxon>
    </lineage>
</organism>
<dbReference type="Gene3D" id="2.40.170.20">
    <property type="entry name" value="TonB-dependent receptor, beta-barrel domain"/>
    <property type="match status" value="1"/>
</dbReference>
<gene>
    <name evidence="8" type="ORF">EG028_07895</name>
</gene>
<dbReference type="SUPFAM" id="SSF56935">
    <property type="entry name" value="Porins"/>
    <property type="match status" value="1"/>
</dbReference>
<dbReference type="Pfam" id="PF07715">
    <property type="entry name" value="Plug"/>
    <property type="match status" value="1"/>
</dbReference>
<evidence type="ECO:0000256" key="4">
    <source>
        <dbReference type="RuleBase" id="RU003357"/>
    </source>
</evidence>
<dbReference type="InterPro" id="IPR012910">
    <property type="entry name" value="Plug_dom"/>
</dbReference>
<keyword evidence="2 4" id="KW-0472">Membrane</keyword>
<accession>A0A3N4MDU9</accession>
<dbReference type="InterPro" id="IPR037066">
    <property type="entry name" value="Plug_dom_sf"/>
</dbReference>
<evidence type="ECO:0000256" key="5">
    <source>
        <dbReference type="SAM" id="MobiDB-lite"/>
    </source>
</evidence>